<feature type="region of interest" description="Disordered" evidence="1">
    <location>
        <begin position="793"/>
        <end position="846"/>
    </location>
</feature>
<evidence type="ECO:0000313" key="3">
    <source>
        <dbReference type="EMBL" id="MDT0497949.1"/>
    </source>
</evidence>
<dbReference type="RefSeq" id="WP_311365340.1">
    <property type="nucleotide sequence ID" value="NZ_JAVRIC010000015.1"/>
</dbReference>
<organism evidence="3 4">
    <name type="scientific">Banduia mediterranea</name>
    <dbReference type="NCBI Taxonomy" id="3075609"/>
    <lineage>
        <taxon>Bacteria</taxon>
        <taxon>Pseudomonadati</taxon>
        <taxon>Pseudomonadota</taxon>
        <taxon>Gammaproteobacteria</taxon>
        <taxon>Nevskiales</taxon>
        <taxon>Algiphilaceae</taxon>
        <taxon>Banduia</taxon>
    </lineage>
</organism>
<feature type="signal peptide" evidence="2">
    <location>
        <begin position="1"/>
        <end position="15"/>
    </location>
</feature>
<dbReference type="EMBL" id="JAVRIC010000015">
    <property type="protein sequence ID" value="MDT0497949.1"/>
    <property type="molecule type" value="Genomic_DNA"/>
</dbReference>
<name>A0ABU2WL64_9GAMM</name>
<keyword evidence="2" id="KW-0732">Signal</keyword>
<feature type="chain" id="PRO_5046471620" evidence="2">
    <location>
        <begin position="16"/>
        <end position="846"/>
    </location>
</feature>
<evidence type="ECO:0000256" key="2">
    <source>
        <dbReference type="SAM" id="SignalP"/>
    </source>
</evidence>
<accession>A0ABU2WL64</accession>
<sequence length="846" mass="90427">MAGVIALLMPLFAPAASPAPFDLAGPTLHVLVTRGNTYLPVSQVPSLAEGDKLWIKPEFPKSQSARYLMVAVFLRGSTNPPPEDWFFPCKTWTSECKNRGLTVTVPEGAQQVLIFLAPETNGDLKSLINAVRGRPGAFVRSTQELNQVALDRSRLDAYLENVNKLNWSSPNQLSEVAPLLARSLSVKVDAQCLEKRASLQASCLTAGKDSLILADGHSMTLSRSLTEGAAADLVLKAAALPEAGAGAYSPYVSSVLDIVRIFDSFRTAQYEYIPALVTHRGDQLALTLNAVPSFYDPKSVLVVALPLVEPAQPPPLRAVNPQNIYCASRSELVLPVTGAPLVYSTAYAHDVSLNLQTAEGQSFHLRAQADPARGGYVVNTRGVPNGALGSSVQGRLRGFWGFDTFEGPVFELRNAQANAWALAKGDEKALIVGREDTVHLQSAGVSCVDEIMLRDPDGKELRTQWKAVGPNEVEVTLPLQNVNPGPLTLLIGQSGMRDRQSLPLTVFSAPSSIDEFKLHAGDIHGVLVGTRLDEVASLSIGNLVFSPGELNTEQGRDRLTVHALDAVAATALDANKRVTVMVTLEDGRTITRAAIIGDQRPSVELLARSVLPSESTQARHIELSGPKEIPHDARLSFSLRAISPKSFARDQVFEVATQDETFSTTLSLANGAVRLENSRVALVTFNPAKAFGFSAFGPLKLRTIAGGTQGDWQPLATLVRLPALQALSCPYDQNQACRLSGADLFLIEAIAADPQFRRAVAVPDGFPGAQIVVPQPEEDRLYVRLRDNPSVTNAVTLPVNRTGTPPPAPLPEKSPNASGDVQPPPDGDGNAQADPSAGTAPAPDPN</sequence>
<keyword evidence="4" id="KW-1185">Reference proteome</keyword>
<evidence type="ECO:0000313" key="4">
    <source>
        <dbReference type="Proteomes" id="UP001254608"/>
    </source>
</evidence>
<evidence type="ECO:0000256" key="1">
    <source>
        <dbReference type="SAM" id="MobiDB-lite"/>
    </source>
</evidence>
<protein>
    <submittedName>
        <fullName evidence="3">Uncharacterized protein</fullName>
    </submittedName>
</protein>
<dbReference type="Proteomes" id="UP001254608">
    <property type="component" value="Unassembled WGS sequence"/>
</dbReference>
<feature type="compositionally biased region" description="Polar residues" evidence="1">
    <location>
        <begin position="793"/>
        <end position="803"/>
    </location>
</feature>
<gene>
    <name evidence="3" type="ORF">RM530_11330</name>
</gene>
<reference evidence="3 4" key="1">
    <citation type="submission" date="2023-09" db="EMBL/GenBank/DDBJ databases">
        <authorList>
            <person name="Rey-Velasco X."/>
        </authorList>
    </citation>
    <scope>NUCLEOTIDE SEQUENCE [LARGE SCALE GENOMIC DNA]</scope>
    <source>
        <strain evidence="3 4">W345</strain>
    </source>
</reference>
<comment type="caution">
    <text evidence="3">The sequence shown here is derived from an EMBL/GenBank/DDBJ whole genome shotgun (WGS) entry which is preliminary data.</text>
</comment>
<proteinExistence type="predicted"/>